<sequence>MASEATYFSDASLAWQHWNLTDFIYRSEYLLRFAQFLEKDSTDLAKVVKYHLNCARTLIAEPLLLAGPTGETNELYTTGRGVTVIAQMQMENGALPAVMAQLSAALIAGNSVVICSDDTVLRACLSAAFEENCFPVNLVQVIAADLFHPILAHDVRQVGMIGDRQDARRVNLALVQRSGVIINPVIETDLDMLPVAHDSALVLRFVTERTRTINITAIGGNASLLEMGSANH</sequence>
<evidence type="ECO:0000313" key="3">
    <source>
        <dbReference type="EMBL" id="SMS01732.1"/>
    </source>
</evidence>
<dbReference type="Proteomes" id="UP000196125">
    <property type="component" value="Unassembled WGS sequence"/>
</dbReference>
<accession>A0A1Y6IZ11</accession>
<evidence type="ECO:0000313" key="5">
    <source>
        <dbReference type="Proteomes" id="UP001283366"/>
    </source>
</evidence>
<dbReference type="Proteomes" id="UP001283366">
    <property type="component" value="Unassembled WGS sequence"/>
</dbReference>
<dbReference type="RefSeq" id="WP_087481762.1">
    <property type="nucleotide sequence ID" value="NZ_AP024884.1"/>
</dbReference>
<dbReference type="OrthoDB" id="6659650at2"/>
<reference evidence="2 5" key="2">
    <citation type="submission" date="2023-11" db="EMBL/GenBank/DDBJ databases">
        <title>Plant-associative lifestyle of Vibrio porteresiae and its evolutionary dynamics.</title>
        <authorList>
            <person name="Rameshkumar N."/>
            <person name="Kirti K."/>
        </authorList>
    </citation>
    <scope>NUCLEOTIDE SEQUENCE [LARGE SCALE GENOMIC DNA]</scope>
    <source>
        <strain evidence="2 5">MSSRF38</strain>
    </source>
</reference>
<proteinExistence type="predicted"/>
<dbReference type="Gene3D" id="3.40.605.10">
    <property type="entry name" value="Aldehyde Dehydrogenase, Chain A, domain 1"/>
    <property type="match status" value="1"/>
</dbReference>
<dbReference type="EMBL" id="JAWRCO010000002">
    <property type="protein sequence ID" value="MDW6004968.1"/>
    <property type="molecule type" value="Genomic_DNA"/>
</dbReference>
<evidence type="ECO:0000313" key="4">
    <source>
        <dbReference type="Proteomes" id="UP000196125"/>
    </source>
</evidence>
<keyword evidence="1" id="KW-0560">Oxidoreductase</keyword>
<protein>
    <submittedName>
        <fullName evidence="2">1-pyrroline-5-carboxylate dehydrogenase</fullName>
    </submittedName>
    <submittedName>
        <fullName evidence="3">Bifunctional proline dehydrogenase/pyrroline-5-carboxylate dehydrogenase</fullName>
    </submittedName>
</protein>
<evidence type="ECO:0000256" key="1">
    <source>
        <dbReference type="ARBA" id="ARBA00023002"/>
    </source>
</evidence>
<dbReference type="SUPFAM" id="SSF53720">
    <property type="entry name" value="ALDH-like"/>
    <property type="match status" value="1"/>
</dbReference>
<dbReference type="InterPro" id="IPR016161">
    <property type="entry name" value="Ald_DH/histidinol_DH"/>
</dbReference>
<dbReference type="InterPro" id="IPR016162">
    <property type="entry name" value="Ald_DH_N"/>
</dbReference>
<keyword evidence="5" id="KW-1185">Reference proteome</keyword>
<dbReference type="EMBL" id="FXXI01000006">
    <property type="protein sequence ID" value="SMS01732.1"/>
    <property type="molecule type" value="Genomic_DNA"/>
</dbReference>
<name>A0A1Y6IZ11_9VIBR</name>
<dbReference type="GO" id="GO:0016491">
    <property type="term" value="F:oxidoreductase activity"/>
    <property type="evidence" value="ECO:0007669"/>
    <property type="project" value="UniProtKB-KW"/>
</dbReference>
<evidence type="ECO:0000313" key="2">
    <source>
        <dbReference type="EMBL" id="MDW6004968.1"/>
    </source>
</evidence>
<gene>
    <name evidence="2" type="ORF">SBX37_19080</name>
    <name evidence="3" type="ORF">VIM7927_03038</name>
</gene>
<reference evidence="3 4" key="1">
    <citation type="submission" date="2017-05" db="EMBL/GenBank/DDBJ databases">
        <authorList>
            <person name="Song R."/>
            <person name="Chenine A.L."/>
            <person name="Ruprecht R.M."/>
        </authorList>
    </citation>
    <scope>NUCLEOTIDE SEQUENCE [LARGE SCALE GENOMIC DNA]</scope>
    <source>
        <strain evidence="3 4">CECT 7927</strain>
    </source>
</reference>
<organism evidence="3 4">
    <name type="scientific">Vibrio mangrovi</name>
    <dbReference type="NCBI Taxonomy" id="474394"/>
    <lineage>
        <taxon>Bacteria</taxon>
        <taxon>Pseudomonadati</taxon>
        <taxon>Pseudomonadota</taxon>
        <taxon>Gammaproteobacteria</taxon>
        <taxon>Vibrionales</taxon>
        <taxon>Vibrionaceae</taxon>
        <taxon>Vibrio</taxon>
    </lineage>
</organism>
<dbReference type="AlphaFoldDB" id="A0A1Y6IZ11"/>